<gene>
    <name evidence="2" type="ORF">NE237_006648</name>
</gene>
<dbReference type="OrthoDB" id="663108at2759"/>
<dbReference type="Proteomes" id="UP001141806">
    <property type="component" value="Unassembled WGS sequence"/>
</dbReference>
<feature type="region of interest" description="Disordered" evidence="1">
    <location>
        <begin position="49"/>
        <end position="85"/>
    </location>
</feature>
<feature type="region of interest" description="Disordered" evidence="1">
    <location>
        <begin position="168"/>
        <end position="206"/>
    </location>
</feature>
<accession>A0A9Q0KN01</accession>
<keyword evidence="3" id="KW-1185">Reference proteome</keyword>
<dbReference type="PANTHER" id="PTHR34278">
    <property type="entry name" value="PROTEIN THI031, PUTATIVE-RELATED"/>
    <property type="match status" value="1"/>
</dbReference>
<sequence>MKKEGRQHEMVRRSEIWDSRPPYATCRIANKFDSPATAGIFMKVSLKPSNQSKYTGKGRRSRCVGCHTHPASKSKDKGKGTNKERSYDDLLINRSSIAKNGVGSSYVGLSATAILGQLAKRDDQYWDDNYDEEDGEKEVEYDLDDVNNQSHGCSSDSLQDILPVLTMREIEEIDHEAGGEEEKEEEKEEEEEEEEKDDDDDDRMSFCEVGFVVELEDEEWCVVAEM</sequence>
<feature type="compositionally biased region" description="Acidic residues" evidence="1">
    <location>
        <begin position="181"/>
        <end position="202"/>
    </location>
</feature>
<reference evidence="2" key="1">
    <citation type="journal article" date="2023" name="Plant J.">
        <title>The genome of the king protea, Protea cynaroides.</title>
        <authorList>
            <person name="Chang J."/>
            <person name="Duong T.A."/>
            <person name="Schoeman C."/>
            <person name="Ma X."/>
            <person name="Roodt D."/>
            <person name="Barker N."/>
            <person name="Li Z."/>
            <person name="Van de Peer Y."/>
            <person name="Mizrachi E."/>
        </authorList>
    </citation>
    <scope>NUCLEOTIDE SEQUENCE</scope>
    <source>
        <tissue evidence="2">Young leaves</tissue>
    </source>
</reference>
<dbReference type="PANTHER" id="PTHR34278:SF1">
    <property type="entry name" value="PROTEIN THI031, PUTATIVE-RELATED"/>
    <property type="match status" value="1"/>
</dbReference>
<dbReference type="AlphaFoldDB" id="A0A9Q0KN01"/>
<protein>
    <submittedName>
        <fullName evidence="2">Uncharacterized protein</fullName>
    </submittedName>
</protein>
<evidence type="ECO:0000313" key="2">
    <source>
        <dbReference type="EMBL" id="KAJ4973474.1"/>
    </source>
</evidence>
<evidence type="ECO:0000313" key="3">
    <source>
        <dbReference type="Proteomes" id="UP001141806"/>
    </source>
</evidence>
<feature type="compositionally biased region" description="Basic and acidic residues" evidence="1">
    <location>
        <begin position="73"/>
        <end position="85"/>
    </location>
</feature>
<name>A0A9Q0KN01_9MAGN</name>
<comment type="caution">
    <text evidence="2">The sequence shown here is derived from an EMBL/GenBank/DDBJ whole genome shotgun (WGS) entry which is preliminary data.</text>
</comment>
<dbReference type="EMBL" id="JAMYWD010000004">
    <property type="protein sequence ID" value="KAJ4973474.1"/>
    <property type="molecule type" value="Genomic_DNA"/>
</dbReference>
<evidence type="ECO:0000256" key="1">
    <source>
        <dbReference type="SAM" id="MobiDB-lite"/>
    </source>
</evidence>
<proteinExistence type="predicted"/>
<organism evidence="2 3">
    <name type="scientific">Protea cynaroides</name>
    <dbReference type="NCBI Taxonomy" id="273540"/>
    <lineage>
        <taxon>Eukaryota</taxon>
        <taxon>Viridiplantae</taxon>
        <taxon>Streptophyta</taxon>
        <taxon>Embryophyta</taxon>
        <taxon>Tracheophyta</taxon>
        <taxon>Spermatophyta</taxon>
        <taxon>Magnoliopsida</taxon>
        <taxon>Proteales</taxon>
        <taxon>Proteaceae</taxon>
        <taxon>Protea</taxon>
    </lineage>
</organism>